<proteinExistence type="predicted"/>
<dbReference type="PANTHER" id="PTHR45670">
    <property type="entry name" value="E3 UBIQUITIN-PROTEIN LIGASE TRIP12"/>
    <property type="match status" value="1"/>
</dbReference>
<gene>
    <name evidence="2" type="primary">UFD4_2</name>
    <name evidence="2" type="ORF">LTR16_008601</name>
</gene>
<dbReference type="EC" id="2.3.2.26" evidence="2"/>
<feature type="non-terminal residue" evidence="2">
    <location>
        <position position="240"/>
    </location>
</feature>
<dbReference type="Proteomes" id="UP001357485">
    <property type="component" value="Unassembled WGS sequence"/>
</dbReference>
<protein>
    <submittedName>
        <fullName evidence="2">Ubiquitin fusion degradation protein 4</fullName>
        <ecNumber evidence="2">2.3.2.26</ecNumber>
    </submittedName>
</protein>
<sequence>MRAKKFVQAHETDIGKEMRDKAAGVLEDLRGLAKDIKSCYLGHGNSDGSKLFARLAKYFDGDALESITSYELLTSGIVEVLLDVFTAPDTQASSEARSAFLQVFMGTHLQSDFVGSDGTTNTTPFSVLVHKLQDLLSRSEHFEVITVHQNSFDSNRSSAASMLAKQLRIKLFADEESGIPKPYRNIMVSIHAIATFKALDDYLRPRISLAERPRTARHREGMSGAIAAYAAAMSGRGETE</sequence>
<accession>A0ABR0M4W9</accession>
<name>A0ABR0M4W9_9PEZI</name>
<evidence type="ECO:0000313" key="3">
    <source>
        <dbReference type="Proteomes" id="UP001357485"/>
    </source>
</evidence>
<dbReference type="GO" id="GO:0061630">
    <property type="term" value="F:ubiquitin protein ligase activity"/>
    <property type="evidence" value="ECO:0007669"/>
    <property type="project" value="UniProtKB-EC"/>
</dbReference>
<evidence type="ECO:0000313" key="2">
    <source>
        <dbReference type="EMBL" id="KAK5278455.1"/>
    </source>
</evidence>
<dbReference type="PANTHER" id="PTHR45670:SF1">
    <property type="entry name" value="E3 UBIQUITIN-PROTEIN LIGASE HECTD1"/>
    <property type="match status" value="1"/>
</dbReference>
<keyword evidence="3" id="KW-1185">Reference proteome</keyword>
<organism evidence="2 3">
    <name type="scientific">Cryomyces antarcticus</name>
    <dbReference type="NCBI Taxonomy" id="329879"/>
    <lineage>
        <taxon>Eukaryota</taxon>
        <taxon>Fungi</taxon>
        <taxon>Dikarya</taxon>
        <taxon>Ascomycota</taxon>
        <taxon>Pezizomycotina</taxon>
        <taxon>Dothideomycetes</taxon>
        <taxon>Dothideomycetes incertae sedis</taxon>
        <taxon>Cryomyces</taxon>
    </lineage>
</organism>
<comment type="caution">
    <text evidence="2">The sequence shown here is derived from an EMBL/GenBank/DDBJ whole genome shotgun (WGS) entry which is preliminary data.</text>
</comment>
<keyword evidence="1 2" id="KW-0808">Transferase</keyword>
<dbReference type="InterPro" id="IPR045322">
    <property type="entry name" value="HECTD1/TRIP12-like"/>
</dbReference>
<reference evidence="2 3" key="1">
    <citation type="submission" date="2023-08" db="EMBL/GenBank/DDBJ databases">
        <title>Black Yeasts Isolated from many extreme environments.</title>
        <authorList>
            <person name="Coleine C."/>
            <person name="Stajich J.E."/>
            <person name="Selbmann L."/>
        </authorList>
    </citation>
    <scope>NUCLEOTIDE SEQUENCE [LARGE SCALE GENOMIC DNA]</scope>
    <source>
        <strain evidence="2 3">CCFEE 536</strain>
    </source>
</reference>
<keyword evidence="2" id="KW-0012">Acyltransferase</keyword>
<evidence type="ECO:0000256" key="1">
    <source>
        <dbReference type="ARBA" id="ARBA00022679"/>
    </source>
</evidence>
<dbReference type="EMBL" id="JAVRRA010002078">
    <property type="protein sequence ID" value="KAK5278455.1"/>
    <property type="molecule type" value="Genomic_DNA"/>
</dbReference>